<feature type="domain" description="CBS" evidence="14">
    <location>
        <begin position="1006"/>
        <end position="1064"/>
    </location>
</feature>
<evidence type="ECO:0000256" key="2">
    <source>
        <dbReference type="ARBA" id="ARBA00022448"/>
    </source>
</evidence>
<dbReference type="PRINTS" id="PR00762">
    <property type="entry name" value="CLCHANNEL"/>
</dbReference>
<dbReference type="InterPro" id="IPR001763">
    <property type="entry name" value="Rhodanese-like_dom"/>
</dbReference>
<dbReference type="SUPFAM" id="SSF81340">
    <property type="entry name" value="Clc chloride channel"/>
    <property type="match status" value="1"/>
</dbReference>
<dbReference type="EMBL" id="KB008154">
    <property type="protein sequence ID" value="ELR11289.1"/>
    <property type="molecule type" value="Genomic_DNA"/>
</dbReference>
<dbReference type="InterPro" id="IPR000644">
    <property type="entry name" value="CBS_dom"/>
</dbReference>
<evidence type="ECO:0000256" key="7">
    <source>
        <dbReference type="ARBA" id="ARBA00023122"/>
    </source>
</evidence>
<sequence>MSSHTRTTPWVSVDELRRVLAEPKAHSKERVVLVDTRGAEAYDKGHLDGAVRIEECFTHLATSDPAGLASLEATFRDLFGRRAGITGAANERVVIYEEGLTSGFAQSCRGYFLLKWLGHPNGGLAAWRNAGGELSQQAPQVTPAQLKTQVDASLMATKDDVLQALKDKSKDAVLLDVRDQDEWIGTSSSPYGKDFCPRKGRLPGAKWLEWYKLHDRKDGVAYTKPVDEVKATLTDMGIKPEQDVIVYCFKGSRASNTLMQLRHAGFKATNYFGSWNEWSRDDSLPIESRELCAFSFLFIFVPSMAASDSFGFRRVFEGAARRRFRKSVRENTDLLTRRVDAEQKYEGLDYGPIDNELQQSYERSLTRRDLVSKWLQTIVVLTLIGALTGFFIFFLFLGSRRVIRYKLELLEHLLSGCGGSPGGTCFWYPFLTFVGISTGLTACSSFLVAYFLPFAASGLPELQAFLNGIRMPSIFRVSSFFVKCLALLLAEWGHIVGDIAGPSLQLGGSIGATLSQGKLSLFERLAPYGLKTFRTDNEKRNFVSAGVSAGFASIFGSPIGGMLYSVEQGSSFWTGPLSAMVFFSCCAALTVFNFLNNGFVFERWGHWSRTGLFDFGHSVGVAEFPFKIFHFPFYILLGIIGGLVGAFFNTLNLGLMWFRVNKLRRPSLKMLEGCIVGLVTSIVIFVVPYLYNSCQPISYEAVEEFNELHIRYTSVFCKQGEYSQLGTLFFENEIDALRAMTAEVVDWDVGPLLIIAAVYTLLACWSFGAALPTGLFIPCFIIGGALGRALGMGLDHGMPWLDININTYTILGAAAVTGGVTRLTISLTVLLVEATDYAYFALPVMLVVLIARWVAGLFVGGIFTNYNRVLKAPILDWQPPHDMYTLKAKDVMNKPPVCFFLTERVGDVFQVNPILFLCTLGEVTHNGFPIVNSKGQLVGTILRSQISVLLHHRAFYSGDELGREVSPSSILPRSAFVNAYPKFYDITKMALTHREEDMYLYFKPYMNLNPVKVIETCPLTRAYRAFRTLGLRHIVVVDFWNVVQGVITRKDLSKLSTLHQWKKEWVYLAAHGDHLTEAEILHLRRATAYATRGESFSEAELTDAERADGDDSDSDVSADEHTRMVKH</sequence>
<dbReference type="InterPro" id="IPR046342">
    <property type="entry name" value="CBS_dom_sf"/>
</dbReference>
<feature type="compositionally biased region" description="Basic and acidic residues" evidence="12">
    <location>
        <begin position="1118"/>
        <end position="1127"/>
    </location>
</feature>
<dbReference type="InterPro" id="IPR036873">
    <property type="entry name" value="Rhodanese-like_dom_sf"/>
</dbReference>
<evidence type="ECO:0000259" key="14">
    <source>
        <dbReference type="PROSITE" id="PS51371"/>
    </source>
</evidence>
<feature type="transmembrane region" description="Helical" evidence="11">
    <location>
        <begin position="837"/>
        <end position="863"/>
    </location>
</feature>
<dbReference type="Gene3D" id="3.40.250.10">
    <property type="entry name" value="Rhodanese-like domain"/>
    <property type="match status" value="2"/>
</dbReference>
<evidence type="ECO:0000256" key="1">
    <source>
        <dbReference type="ARBA" id="ARBA00004141"/>
    </source>
</evidence>
<evidence type="ECO:0000256" key="11">
    <source>
        <dbReference type="RuleBase" id="RU361221"/>
    </source>
</evidence>
<dbReference type="VEuPathDB" id="AmoebaDB:ACA1_189450"/>
<dbReference type="Pfam" id="PF00571">
    <property type="entry name" value="CBS"/>
    <property type="match status" value="1"/>
</dbReference>
<feature type="transmembrane region" description="Helical" evidence="11">
    <location>
        <begin position="753"/>
        <end position="786"/>
    </location>
</feature>
<evidence type="ECO:0000313" key="16">
    <source>
        <dbReference type="Proteomes" id="UP000011083"/>
    </source>
</evidence>
<keyword evidence="3 11" id="KW-0812">Transmembrane</keyword>
<dbReference type="InterPro" id="IPR001807">
    <property type="entry name" value="ClC"/>
</dbReference>
<reference evidence="15 16" key="1">
    <citation type="journal article" date="2013" name="Genome Biol.">
        <title>Genome of Acanthamoeba castellanii highlights extensive lateral gene transfer and early evolution of tyrosine kinase signaling.</title>
        <authorList>
            <person name="Clarke M."/>
            <person name="Lohan A.J."/>
            <person name="Liu B."/>
            <person name="Lagkouvardos I."/>
            <person name="Roy S."/>
            <person name="Zafar N."/>
            <person name="Bertelli C."/>
            <person name="Schilde C."/>
            <person name="Kianianmomeni A."/>
            <person name="Burglin T.R."/>
            <person name="Frech C."/>
            <person name="Turcotte B."/>
            <person name="Kopec K.O."/>
            <person name="Synnott J.M."/>
            <person name="Choo C."/>
            <person name="Paponov I."/>
            <person name="Finkler A."/>
            <person name="Soon Heng Tan C."/>
            <person name="Hutchins A.P."/>
            <person name="Weinmeier T."/>
            <person name="Rattei T."/>
            <person name="Chu J.S."/>
            <person name="Gimenez G."/>
            <person name="Irimia M."/>
            <person name="Rigden D.J."/>
            <person name="Fitzpatrick D.A."/>
            <person name="Lorenzo-Morales J."/>
            <person name="Bateman A."/>
            <person name="Chiu C.H."/>
            <person name="Tang P."/>
            <person name="Hegemann P."/>
            <person name="Fromm H."/>
            <person name="Raoult D."/>
            <person name="Greub G."/>
            <person name="Miranda-Saavedra D."/>
            <person name="Chen N."/>
            <person name="Nash P."/>
            <person name="Ginger M.L."/>
            <person name="Horn M."/>
            <person name="Schaap P."/>
            <person name="Caler L."/>
            <person name="Loftus B."/>
        </authorList>
    </citation>
    <scope>NUCLEOTIDE SEQUENCE [LARGE SCALE GENOMIC DNA]</scope>
    <source>
        <strain evidence="15 16">Neff</strain>
    </source>
</reference>
<proteinExistence type="inferred from homology"/>
<dbReference type="SUPFAM" id="SSF54631">
    <property type="entry name" value="CBS-domain pair"/>
    <property type="match status" value="1"/>
</dbReference>
<accession>L8GEJ2</accession>
<keyword evidence="9 11" id="KW-0868">Chloride</keyword>
<dbReference type="CDD" id="cd01449">
    <property type="entry name" value="TST_Repeat_2"/>
    <property type="match status" value="1"/>
</dbReference>
<keyword evidence="6 11" id="KW-0406">Ion transport</keyword>
<dbReference type="AlphaFoldDB" id="L8GEJ2"/>
<dbReference type="SMART" id="SM00450">
    <property type="entry name" value="RHOD"/>
    <property type="match status" value="2"/>
</dbReference>
<evidence type="ECO:0000256" key="12">
    <source>
        <dbReference type="SAM" id="MobiDB-lite"/>
    </source>
</evidence>
<dbReference type="Gene3D" id="1.10.3080.10">
    <property type="entry name" value="Clc chloride channel"/>
    <property type="match status" value="1"/>
</dbReference>
<dbReference type="InterPro" id="IPR051280">
    <property type="entry name" value="Cl-channel/antiporter"/>
</dbReference>
<evidence type="ECO:0000256" key="5">
    <source>
        <dbReference type="ARBA" id="ARBA00022989"/>
    </source>
</evidence>
<feature type="region of interest" description="Disordered" evidence="12">
    <location>
        <begin position="1096"/>
        <end position="1127"/>
    </location>
</feature>
<dbReference type="PROSITE" id="PS51371">
    <property type="entry name" value="CBS"/>
    <property type="match status" value="1"/>
</dbReference>
<dbReference type="GO" id="GO:0016020">
    <property type="term" value="C:membrane"/>
    <property type="evidence" value="ECO:0007669"/>
    <property type="project" value="UniProtKB-SubCell"/>
</dbReference>
<dbReference type="RefSeq" id="XP_004333302.1">
    <property type="nucleotide sequence ID" value="XM_004333254.1"/>
</dbReference>
<dbReference type="KEGG" id="acan:ACA1_189450"/>
<comment type="subcellular location">
    <subcellularLocation>
        <location evidence="1 11">Membrane</location>
        <topology evidence="1 11">Multi-pass membrane protein</topology>
    </subcellularLocation>
</comment>
<evidence type="ECO:0000256" key="10">
    <source>
        <dbReference type="PROSITE-ProRule" id="PRU00703"/>
    </source>
</evidence>
<feature type="domain" description="Rhodanese" evidence="13">
    <location>
        <begin position="168"/>
        <end position="287"/>
    </location>
</feature>
<feature type="domain" description="Rhodanese" evidence="13">
    <location>
        <begin position="27"/>
        <end position="136"/>
    </location>
</feature>
<feature type="transmembrane region" description="Helical" evidence="11">
    <location>
        <begin position="633"/>
        <end position="658"/>
    </location>
</feature>
<dbReference type="Pfam" id="PF00581">
    <property type="entry name" value="Rhodanese"/>
    <property type="match status" value="2"/>
</dbReference>
<keyword evidence="7 10" id="KW-0129">CBS domain</keyword>
<dbReference type="InterPro" id="IPR014743">
    <property type="entry name" value="Cl-channel_core"/>
</dbReference>
<dbReference type="PANTHER" id="PTHR11689:SF136">
    <property type="entry name" value="H(+)_CL(-) EXCHANGE TRANSPORTER 7"/>
    <property type="match status" value="1"/>
</dbReference>
<dbReference type="OrthoDB" id="428525at2759"/>
<dbReference type="GO" id="GO:0005254">
    <property type="term" value="F:chloride channel activity"/>
    <property type="evidence" value="ECO:0007669"/>
    <property type="project" value="UniProtKB-UniRule"/>
</dbReference>
<feature type="transmembrane region" description="Helical" evidence="11">
    <location>
        <begin position="807"/>
        <end position="831"/>
    </location>
</feature>
<keyword evidence="4" id="KW-0677">Repeat</keyword>
<dbReference type="PANTHER" id="PTHR11689">
    <property type="entry name" value="CHLORIDE CHANNEL PROTEIN CLC FAMILY MEMBER"/>
    <property type="match status" value="1"/>
</dbReference>
<feature type="transmembrane region" description="Helical" evidence="11">
    <location>
        <begin position="670"/>
        <end position="691"/>
    </location>
</feature>
<dbReference type="GeneID" id="14911751"/>
<feature type="transmembrane region" description="Helical" evidence="11">
    <location>
        <begin position="542"/>
        <end position="565"/>
    </location>
</feature>
<organism evidence="15 16">
    <name type="scientific">Acanthamoeba castellanii (strain ATCC 30010 / Neff)</name>
    <dbReference type="NCBI Taxonomy" id="1257118"/>
    <lineage>
        <taxon>Eukaryota</taxon>
        <taxon>Amoebozoa</taxon>
        <taxon>Discosea</taxon>
        <taxon>Longamoebia</taxon>
        <taxon>Centramoebida</taxon>
        <taxon>Acanthamoebidae</taxon>
        <taxon>Acanthamoeba</taxon>
    </lineage>
</organism>
<comment type="caution">
    <text evidence="11">Lacks conserved residue(s) required for the propagation of feature annotation.</text>
</comment>
<dbReference type="CDD" id="cd04591">
    <property type="entry name" value="CBS_pair_voltage-gated_CLC_euk_bac"/>
    <property type="match status" value="1"/>
</dbReference>
<evidence type="ECO:0000256" key="4">
    <source>
        <dbReference type="ARBA" id="ARBA00022737"/>
    </source>
</evidence>
<dbReference type="Proteomes" id="UP000011083">
    <property type="component" value="Unassembled WGS sequence"/>
</dbReference>
<keyword evidence="8 11" id="KW-0472">Membrane</keyword>
<dbReference type="PROSITE" id="PS50206">
    <property type="entry name" value="RHODANESE_3"/>
    <property type="match status" value="2"/>
</dbReference>
<dbReference type="Gene3D" id="3.10.580.10">
    <property type="entry name" value="CBS-domain"/>
    <property type="match status" value="1"/>
</dbReference>
<dbReference type="SMART" id="SM00116">
    <property type="entry name" value="CBS"/>
    <property type="match status" value="2"/>
</dbReference>
<feature type="transmembrane region" description="Helical" evidence="11">
    <location>
        <begin position="374"/>
        <end position="397"/>
    </location>
</feature>
<dbReference type="Pfam" id="PF00654">
    <property type="entry name" value="Voltage_CLC"/>
    <property type="match status" value="1"/>
</dbReference>
<comment type="similarity">
    <text evidence="11">Belongs to the chloride channel (TC 2.A.49) family.</text>
</comment>
<protein>
    <recommendedName>
        <fullName evidence="11">Chloride channel protein</fullName>
    </recommendedName>
</protein>
<keyword evidence="2 11" id="KW-0813">Transport</keyword>
<gene>
    <name evidence="15" type="ORF">ACA1_189450</name>
</gene>
<name>L8GEJ2_ACACF</name>
<dbReference type="SUPFAM" id="SSF52821">
    <property type="entry name" value="Rhodanese/Cell cycle control phosphatase"/>
    <property type="match status" value="2"/>
</dbReference>
<feature type="transmembrane region" description="Helical" evidence="11">
    <location>
        <begin position="577"/>
        <end position="595"/>
    </location>
</feature>
<evidence type="ECO:0000259" key="13">
    <source>
        <dbReference type="PROSITE" id="PS50206"/>
    </source>
</evidence>
<evidence type="ECO:0000256" key="6">
    <source>
        <dbReference type="ARBA" id="ARBA00023065"/>
    </source>
</evidence>
<keyword evidence="5 11" id="KW-1133">Transmembrane helix</keyword>
<evidence type="ECO:0000256" key="3">
    <source>
        <dbReference type="ARBA" id="ARBA00022692"/>
    </source>
</evidence>
<evidence type="ECO:0000256" key="8">
    <source>
        <dbReference type="ARBA" id="ARBA00023136"/>
    </source>
</evidence>
<keyword evidence="16" id="KW-1185">Reference proteome</keyword>
<evidence type="ECO:0000313" key="15">
    <source>
        <dbReference type="EMBL" id="ELR11289.1"/>
    </source>
</evidence>
<evidence type="ECO:0000256" key="9">
    <source>
        <dbReference type="ARBA" id="ARBA00023214"/>
    </source>
</evidence>